<dbReference type="FunFam" id="3.30.540.10:FF:000003">
    <property type="entry name" value="Inositol-1-monophosphatase"/>
    <property type="match status" value="1"/>
</dbReference>
<feature type="binding site" evidence="5">
    <location>
        <position position="88"/>
    </location>
    <ligand>
        <name>Mg(2+)</name>
        <dbReference type="ChEBI" id="CHEBI:18420"/>
        <label>1</label>
        <note>catalytic</note>
    </ligand>
</feature>
<evidence type="ECO:0000256" key="4">
    <source>
        <dbReference type="ARBA" id="ARBA00022842"/>
    </source>
</evidence>
<dbReference type="PANTHER" id="PTHR20854">
    <property type="entry name" value="INOSITOL MONOPHOSPHATASE"/>
    <property type="match status" value="1"/>
</dbReference>
<evidence type="ECO:0000313" key="7">
    <source>
        <dbReference type="Proteomes" id="UP000190935"/>
    </source>
</evidence>
<dbReference type="GO" id="GO:0007165">
    <property type="term" value="P:signal transduction"/>
    <property type="evidence" value="ECO:0007669"/>
    <property type="project" value="TreeGrafter"/>
</dbReference>
<feature type="binding site" evidence="5">
    <location>
        <position position="90"/>
    </location>
    <ligand>
        <name>Mg(2+)</name>
        <dbReference type="ChEBI" id="CHEBI:18420"/>
        <label>2</label>
    </ligand>
</feature>
<dbReference type="InterPro" id="IPR020583">
    <property type="entry name" value="Inositol_monoP_metal-BS"/>
</dbReference>
<keyword evidence="2 5" id="KW-0479">Metal-binding</keyword>
<evidence type="ECO:0000313" key="6">
    <source>
        <dbReference type="EMBL" id="SFV40774.1"/>
    </source>
</evidence>
<dbReference type="EC" id="3.1.3.25" evidence="6"/>
<sequence>MTEQQKEIYRQVTKWFHEARNRILEGRARGLDVQNKTSRLDLVTNIDKEIERFFREKINENFSDSAILGEEGNKADFKSSKGLFWVIDPIDGTMNFVKQAADFASMIAIYQDQKPLLGFIYDVIHDRLYWGGPGIGVYCNKEQLPAPKNIQLKDGLLGVNGPMMLTNYHNLQEVIRKSAGARIYGSAGIEFIHVLTGQCVGYLSHLRPWDYAAGSILAESLNLSVKTIDGKLLDVVPSEDVLVATKNAYIEISALMSAK</sequence>
<dbReference type="Gene3D" id="3.30.540.10">
    <property type="entry name" value="Fructose-1,6-Bisphosphatase, subunit A, domain 1"/>
    <property type="match status" value="1"/>
</dbReference>
<feature type="binding site" evidence="5">
    <location>
        <position position="91"/>
    </location>
    <ligand>
        <name>Mg(2+)</name>
        <dbReference type="ChEBI" id="CHEBI:18420"/>
        <label>1</label>
        <note>catalytic</note>
    </ligand>
</feature>
<reference evidence="7" key="1">
    <citation type="submission" date="2016-11" db="EMBL/GenBank/DDBJ databases">
        <authorList>
            <person name="Papadimitriou K."/>
        </authorList>
    </citation>
    <scope>NUCLEOTIDE SEQUENCE [LARGE SCALE GENOMIC DNA]</scope>
    <source>
        <strain evidence="7">ACA-DC 1533</strain>
    </source>
</reference>
<dbReference type="Pfam" id="PF00459">
    <property type="entry name" value="Inositol_P"/>
    <property type="match status" value="1"/>
</dbReference>
<dbReference type="Gene3D" id="3.40.190.80">
    <property type="match status" value="1"/>
</dbReference>
<evidence type="ECO:0000256" key="3">
    <source>
        <dbReference type="ARBA" id="ARBA00022801"/>
    </source>
</evidence>
<name>A0A1K1KTH6_9LACO</name>
<feature type="binding site" evidence="5">
    <location>
        <position position="210"/>
    </location>
    <ligand>
        <name>Mg(2+)</name>
        <dbReference type="ChEBI" id="CHEBI:18420"/>
        <label>1</label>
        <note>catalytic</note>
    </ligand>
</feature>
<dbReference type="GO" id="GO:0008934">
    <property type="term" value="F:inositol monophosphate 1-phosphatase activity"/>
    <property type="evidence" value="ECO:0007669"/>
    <property type="project" value="TreeGrafter"/>
</dbReference>
<dbReference type="GO" id="GO:0006020">
    <property type="term" value="P:inositol metabolic process"/>
    <property type="evidence" value="ECO:0007669"/>
    <property type="project" value="TreeGrafter"/>
</dbReference>
<gene>
    <name evidence="6" type="ORF">LAC1533_1354</name>
</gene>
<evidence type="ECO:0000256" key="2">
    <source>
        <dbReference type="ARBA" id="ARBA00022723"/>
    </source>
</evidence>
<evidence type="ECO:0000256" key="5">
    <source>
        <dbReference type="PIRSR" id="PIRSR600760-2"/>
    </source>
</evidence>
<dbReference type="PANTHER" id="PTHR20854:SF4">
    <property type="entry name" value="INOSITOL-1-MONOPHOSPHATASE-RELATED"/>
    <property type="match status" value="1"/>
</dbReference>
<proteinExistence type="predicted"/>
<dbReference type="AlphaFoldDB" id="A0A1K1KTH6"/>
<dbReference type="Proteomes" id="UP000190935">
    <property type="component" value="Chromosome I"/>
</dbReference>
<dbReference type="EMBL" id="LT630287">
    <property type="protein sequence ID" value="SFV40774.1"/>
    <property type="molecule type" value="Genomic_DNA"/>
</dbReference>
<dbReference type="InterPro" id="IPR000760">
    <property type="entry name" value="Inositol_monophosphatase-like"/>
</dbReference>
<dbReference type="GeneID" id="95349449"/>
<protein>
    <submittedName>
        <fullName evidence="6">Inositol-1-monophosphatase</fullName>
        <ecNumber evidence="6">3.1.3.25</ecNumber>
    </submittedName>
</protein>
<comment type="cofactor">
    <cofactor evidence="1 5">
        <name>Mg(2+)</name>
        <dbReference type="ChEBI" id="CHEBI:18420"/>
    </cofactor>
</comment>
<keyword evidence="3 6" id="KW-0378">Hydrolase</keyword>
<dbReference type="PRINTS" id="PR00377">
    <property type="entry name" value="IMPHPHTASES"/>
</dbReference>
<dbReference type="KEGG" id="laca:LAC1533_1354"/>
<dbReference type="PROSITE" id="PS00629">
    <property type="entry name" value="IMP_1"/>
    <property type="match status" value="1"/>
</dbReference>
<accession>A0A1K1KTH6</accession>
<evidence type="ECO:0000256" key="1">
    <source>
        <dbReference type="ARBA" id="ARBA00001946"/>
    </source>
</evidence>
<dbReference type="GO" id="GO:0046872">
    <property type="term" value="F:metal ion binding"/>
    <property type="evidence" value="ECO:0007669"/>
    <property type="project" value="UniProtKB-KW"/>
</dbReference>
<feature type="binding site" evidence="5">
    <location>
        <position position="70"/>
    </location>
    <ligand>
        <name>Mg(2+)</name>
        <dbReference type="ChEBI" id="CHEBI:18420"/>
        <label>1</label>
        <note>catalytic</note>
    </ligand>
</feature>
<dbReference type="RefSeq" id="WP_079579224.1">
    <property type="nucleotide sequence ID" value="NZ_LT630287.1"/>
</dbReference>
<dbReference type="CDD" id="cd01637">
    <property type="entry name" value="IMPase_like"/>
    <property type="match status" value="1"/>
</dbReference>
<dbReference type="SUPFAM" id="SSF56655">
    <property type="entry name" value="Carbohydrate phosphatase"/>
    <property type="match status" value="1"/>
</dbReference>
<organism evidence="6 7">
    <name type="scientific">Ligilactobacillus acidipiscis</name>
    <dbReference type="NCBI Taxonomy" id="89059"/>
    <lineage>
        <taxon>Bacteria</taxon>
        <taxon>Bacillati</taxon>
        <taxon>Bacillota</taxon>
        <taxon>Bacilli</taxon>
        <taxon>Lactobacillales</taxon>
        <taxon>Lactobacillaceae</taxon>
        <taxon>Ligilactobacillus</taxon>
    </lineage>
</organism>
<keyword evidence="4 5" id="KW-0460">Magnesium</keyword>